<dbReference type="SUPFAM" id="SSF46785">
    <property type="entry name" value="Winged helix' DNA-binding domain"/>
    <property type="match status" value="1"/>
</dbReference>
<dbReference type="EMBL" id="CP009920">
    <property type="protein sequence ID" value="AJI22502.1"/>
    <property type="molecule type" value="Genomic_DNA"/>
</dbReference>
<keyword evidence="1" id="KW-0805">Transcription regulation</keyword>
<sequence length="152" mass="17811">MTERYSKEEISHQLESIDHVKEALLKYKNTVIGEKYDLLPYHLTSTKEAILKTIHDKKSCIVSDITKVLGLSPGAITIVLNQLEDDELVNRIYKKQNRRSVWVELTEKGEKVVEILQATRVDFWSDLLSHLSEEERDQYFHIMKKISQKLQQ</sequence>
<dbReference type="PRINTS" id="PR00598">
    <property type="entry name" value="HTHMARR"/>
</dbReference>
<dbReference type="InterPro" id="IPR000835">
    <property type="entry name" value="HTH_MarR-typ"/>
</dbReference>
<dbReference type="GO" id="GO:0003700">
    <property type="term" value="F:DNA-binding transcription factor activity"/>
    <property type="evidence" value="ECO:0007669"/>
    <property type="project" value="InterPro"/>
</dbReference>
<dbReference type="HOGENOM" id="CLU_083287_27_4_9"/>
<dbReference type="GeneID" id="93642820"/>
<gene>
    <name evidence="4" type="ORF">BG04_4834</name>
</gene>
<dbReference type="KEGG" id="bmeg:BG04_4834"/>
<dbReference type="AlphaFoldDB" id="A0A0B6AN41"/>
<dbReference type="GO" id="GO:0003677">
    <property type="term" value="F:DNA binding"/>
    <property type="evidence" value="ECO:0007669"/>
    <property type="project" value="UniProtKB-KW"/>
</dbReference>
<dbReference type="PANTHER" id="PTHR42756:SF1">
    <property type="entry name" value="TRANSCRIPTIONAL REPRESSOR OF EMRAB OPERON"/>
    <property type="match status" value="1"/>
</dbReference>
<dbReference type="PROSITE" id="PS50995">
    <property type="entry name" value="HTH_MARR_2"/>
    <property type="match status" value="1"/>
</dbReference>
<evidence type="ECO:0000256" key="1">
    <source>
        <dbReference type="ARBA" id="ARBA00023015"/>
    </source>
</evidence>
<evidence type="ECO:0000313" key="4">
    <source>
        <dbReference type="EMBL" id="AJI22502.1"/>
    </source>
</evidence>
<keyword evidence="2 4" id="KW-0238">DNA-binding</keyword>
<dbReference type="SMART" id="SM00347">
    <property type="entry name" value="HTH_MARR"/>
    <property type="match status" value="1"/>
</dbReference>
<keyword evidence="3" id="KW-0804">Transcription</keyword>
<protein>
    <submittedName>
        <fullName evidence="4">Winged helix DNA-binding domain protein</fullName>
    </submittedName>
</protein>
<accession>A0A0B6AN41</accession>
<dbReference type="Gene3D" id="1.10.10.10">
    <property type="entry name" value="Winged helix-like DNA-binding domain superfamily/Winged helix DNA-binding domain"/>
    <property type="match status" value="1"/>
</dbReference>
<evidence type="ECO:0000313" key="5">
    <source>
        <dbReference type="Proteomes" id="UP000031829"/>
    </source>
</evidence>
<proteinExistence type="predicted"/>
<dbReference type="Proteomes" id="UP000031829">
    <property type="component" value="Chromosome"/>
</dbReference>
<dbReference type="InterPro" id="IPR036390">
    <property type="entry name" value="WH_DNA-bd_sf"/>
</dbReference>
<evidence type="ECO:0000256" key="2">
    <source>
        <dbReference type="ARBA" id="ARBA00023125"/>
    </source>
</evidence>
<organism evidence="4 5">
    <name type="scientific">Priestia megaterium (strain ATCC 14581 / DSM 32 / CCUG 1817 / JCM 2506 / NBRC 15308 / NCIMB 9376 / NCTC 10342 / NRRL B-14308 / VKM B-512 / Ford 19)</name>
    <name type="common">Bacillus megaterium</name>
    <dbReference type="NCBI Taxonomy" id="1348623"/>
    <lineage>
        <taxon>Bacteria</taxon>
        <taxon>Bacillati</taxon>
        <taxon>Bacillota</taxon>
        <taxon>Bacilli</taxon>
        <taxon>Bacillales</taxon>
        <taxon>Bacillaceae</taxon>
        <taxon>Priestia</taxon>
    </lineage>
</organism>
<dbReference type="PANTHER" id="PTHR42756">
    <property type="entry name" value="TRANSCRIPTIONAL REGULATOR, MARR"/>
    <property type="match status" value="1"/>
</dbReference>
<evidence type="ECO:0000256" key="3">
    <source>
        <dbReference type="ARBA" id="ARBA00023163"/>
    </source>
</evidence>
<reference evidence="4 5" key="1">
    <citation type="journal article" date="2015" name="Genome Announc.">
        <title>Complete genome sequences for 35 biothreat assay-relevant bacillus species.</title>
        <authorList>
            <person name="Johnson S.L."/>
            <person name="Daligault H.E."/>
            <person name="Davenport K.W."/>
            <person name="Jaissle J."/>
            <person name="Frey K.G."/>
            <person name="Ladner J.T."/>
            <person name="Broomall S.M."/>
            <person name="Bishop-Lilly K.A."/>
            <person name="Bruce D.C."/>
            <person name="Gibbons H.S."/>
            <person name="Coyne S.R."/>
            <person name="Lo C.C."/>
            <person name="Meincke L."/>
            <person name="Munk A.C."/>
            <person name="Koroleva G.I."/>
            <person name="Rosenzweig C.N."/>
            <person name="Palacios G.F."/>
            <person name="Redden C.L."/>
            <person name="Minogue T.D."/>
            <person name="Chain P.S."/>
        </authorList>
    </citation>
    <scope>NUCLEOTIDE SEQUENCE [LARGE SCALE GENOMIC DNA]</scope>
    <source>
        <strain evidence="5">ATCC 14581 / DSM 32 / JCM 2506 / NBRC 15308 / NCIMB 9376 / NCTC 10342 / NRRL B-14308 / VKM B-512</strain>
    </source>
</reference>
<dbReference type="InterPro" id="IPR036388">
    <property type="entry name" value="WH-like_DNA-bd_sf"/>
</dbReference>
<dbReference type="Pfam" id="PF01047">
    <property type="entry name" value="MarR"/>
    <property type="match status" value="1"/>
</dbReference>
<dbReference type="RefSeq" id="WP_013057155.1">
    <property type="nucleotide sequence ID" value="NZ_BCVB01000004.1"/>
</dbReference>
<name>A0A0B6AN41_PRIM2</name>